<reference evidence="3" key="1">
    <citation type="journal article" date="2021" name="PeerJ">
        <title>Extensive microbial diversity within the chicken gut microbiome revealed by metagenomics and culture.</title>
        <authorList>
            <person name="Gilroy R."/>
            <person name="Ravi A."/>
            <person name="Getino M."/>
            <person name="Pursley I."/>
            <person name="Horton D.L."/>
            <person name="Alikhan N.F."/>
            <person name="Baker D."/>
            <person name="Gharbi K."/>
            <person name="Hall N."/>
            <person name="Watson M."/>
            <person name="Adriaenssens E.M."/>
            <person name="Foster-Nyarko E."/>
            <person name="Jarju S."/>
            <person name="Secka A."/>
            <person name="Antonio M."/>
            <person name="Oren A."/>
            <person name="Chaudhuri R.R."/>
            <person name="La Ragione R."/>
            <person name="Hildebrand F."/>
            <person name="Pallen M.J."/>
        </authorList>
    </citation>
    <scope>NUCLEOTIDE SEQUENCE</scope>
    <source>
        <strain evidence="3">CHK165-8395</strain>
    </source>
</reference>
<dbReference type="EMBL" id="DYXD01000116">
    <property type="protein sequence ID" value="HJF07599.1"/>
    <property type="molecule type" value="Genomic_DNA"/>
</dbReference>
<keyword evidence="3" id="KW-0808">Transferase</keyword>
<dbReference type="SUPFAM" id="SSF56672">
    <property type="entry name" value="DNA/RNA polymerases"/>
    <property type="match status" value="1"/>
</dbReference>
<proteinExistence type="inferred from homology"/>
<comment type="similarity">
    <text evidence="1">Belongs to the bacterial reverse transcriptase family.</text>
</comment>
<name>A0A921K363_9BACT</name>
<dbReference type="InterPro" id="IPR051083">
    <property type="entry name" value="GrpII_Intron_Splice-Mob/Def"/>
</dbReference>
<dbReference type="Pfam" id="PF00078">
    <property type="entry name" value="RVT_1"/>
    <property type="match status" value="1"/>
</dbReference>
<comment type="caution">
    <text evidence="3">The sequence shown here is derived from an EMBL/GenBank/DDBJ whole genome shotgun (WGS) entry which is preliminary data.</text>
</comment>
<evidence type="ECO:0000259" key="2">
    <source>
        <dbReference type="PROSITE" id="PS50878"/>
    </source>
</evidence>
<dbReference type="Proteomes" id="UP000718012">
    <property type="component" value="Unassembled WGS sequence"/>
</dbReference>
<organism evidence="3 4">
    <name type="scientific">Phocaeicola coprocola</name>
    <dbReference type="NCBI Taxonomy" id="310298"/>
    <lineage>
        <taxon>Bacteria</taxon>
        <taxon>Pseudomonadati</taxon>
        <taxon>Bacteroidota</taxon>
        <taxon>Bacteroidia</taxon>
        <taxon>Bacteroidales</taxon>
        <taxon>Bacteroidaceae</taxon>
        <taxon>Phocaeicola</taxon>
    </lineage>
</organism>
<evidence type="ECO:0000256" key="1">
    <source>
        <dbReference type="ARBA" id="ARBA00034120"/>
    </source>
</evidence>
<gene>
    <name evidence="3" type="ORF">K8U81_05330</name>
</gene>
<reference evidence="3" key="2">
    <citation type="submission" date="2021-09" db="EMBL/GenBank/DDBJ databases">
        <authorList>
            <person name="Gilroy R."/>
        </authorList>
    </citation>
    <scope>NUCLEOTIDE SEQUENCE</scope>
    <source>
        <strain evidence="3">CHK165-8395</strain>
    </source>
</reference>
<dbReference type="PROSITE" id="PS50878">
    <property type="entry name" value="RT_POL"/>
    <property type="match status" value="1"/>
</dbReference>
<keyword evidence="3" id="KW-0548">Nucleotidyltransferase</keyword>
<protein>
    <submittedName>
        <fullName evidence="3">RNA-directed DNA polymerase</fullName>
    </submittedName>
</protein>
<feature type="domain" description="Reverse transcriptase" evidence="2">
    <location>
        <begin position="1"/>
        <end position="287"/>
    </location>
</feature>
<dbReference type="CDD" id="cd01646">
    <property type="entry name" value="RT_Bac_retron_I"/>
    <property type="match status" value="1"/>
</dbReference>
<dbReference type="PANTHER" id="PTHR34047:SF8">
    <property type="entry name" value="PROTEIN YKFC"/>
    <property type="match status" value="1"/>
</dbReference>
<dbReference type="GO" id="GO:0003964">
    <property type="term" value="F:RNA-directed DNA polymerase activity"/>
    <property type="evidence" value="ECO:0007669"/>
    <property type="project" value="UniProtKB-KW"/>
</dbReference>
<sequence>MPKQCTTIKRVHNLSERINNLNSEEIITDFNNLYRAFLKSKNNRSYKKSAIYFQLNAISEIRKLQKELKSHTYKVSGYTTFEVVYPKRREVKACKFRDKVVQHVLCDNILVPMLPDICITDNYAGQRGKGTGLARDRLRKKMEMFYFSNGMNGYFYSGDISKYYYNIDHEKAIDIMEYYFLEDTHWLIEEFINSTDGDVGIALGNQINTVVSNLYLDGLDKFITGELGIRYYGRYADNFCLIHESKEYLKYCEYCIKEYLDTLGLKLNPKSQIIPFKNGISFMGFHFYIRNGKMDIRLDNGKKREYRRKFNKLYKKVLTGEKDLSTLEESYRSWKNHAMYCTDHSIFRYYENKLKELRRYRNGY</sequence>
<evidence type="ECO:0000313" key="4">
    <source>
        <dbReference type="Proteomes" id="UP000718012"/>
    </source>
</evidence>
<dbReference type="PANTHER" id="PTHR34047">
    <property type="entry name" value="NUCLEAR INTRON MATURASE 1, MITOCHONDRIAL-RELATED"/>
    <property type="match status" value="1"/>
</dbReference>
<keyword evidence="3" id="KW-0695">RNA-directed DNA polymerase</keyword>
<accession>A0A921K363</accession>
<evidence type="ECO:0000313" key="3">
    <source>
        <dbReference type="EMBL" id="HJF07599.1"/>
    </source>
</evidence>
<dbReference type="AlphaFoldDB" id="A0A921K363"/>
<dbReference type="InterPro" id="IPR000477">
    <property type="entry name" value="RT_dom"/>
</dbReference>
<dbReference type="InterPro" id="IPR043502">
    <property type="entry name" value="DNA/RNA_pol_sf"/>
</dbReference>